<dbReference type="InterPro" id="IPR029031">
    <property type="entry name" value="Gingipain_N_sf"/>
</dbReference>
<keyword evidence="1" id="KW-0732">Signal</keyword>
<accession>A0ABS8AI87</accession>
<evidence type="ECO:0000259" key="2">
    <source>
        <dbReference type="Pfam" id="PF01364"/>
    </source>
</evidence>
<protein>
    <submittedName>
        <fullName evidence="3">Type IX secretion system sortase PorU</fullName>
    </submittedName>
</protein>
<name>A0ABS8AI87_9BACT</name>
<sequence>MRRVPNFGGATFRPGEQVPNYQLRIPGEVSQGQVRNAVYEAFSAADAKLLDLPSLPTSPDVRLTIGTEQRRPVTTALVQAVRRSPQTGQAEKLISFEYAYSLSTNQNRRKARKYATSSVLSQGKWAKVGVATSGMYKLDKKALETLGIDMQGRDPRRLKIYGNAMGTLPQANSAYRPDDLAENAIFVSGENDNSFDDGDYVLFYARGPHTWELTDPKSATPRFRHKLNVYTDTAYYFVTVGTTPGLRVGAPRTVAGTPTATINQFTEHEFHEQELINLAKSGRQWLGEGFTNNTTSREVTLTVPDMVPGGTLQLTSQVAGASIYGTSTRFQVSLNGTALGSGQNLSGYSRTPDWYPEVANLDQQTFTYPIPSTPAADLRVRLSFASPADPSGQGYLDYLEVNAPRRLRLTGNQLKFNSVPGEPLSEFLLGAPAGTVVWDVTNPRQPQSLALASTGNFVARTDTVREFVAFTGSSFEAPPRLFRNVGNQNLHARLNLDGNLDLVIVTYPPFKAEADRLAAYRRTHDNLRVEVVTTTEVYNEFSSGGQDVTAIRDMMKMVYDRNTSGKRNFLLLFGDASYDYKSDPTNDVKALPGWWENRSPLNGDKIAQNFVPTYESRESLALTYTRYLSSPAGKGVTFCSDDYFGLLDDNEGEWDEDESNELIDIGIGRLPIRTPRDQPRSAAQAALVVNKIIRYDEPGSFGNWRNRVTFVADDGNGSIHINDSANPQSDSISSQHPEYNVHKIYLDLNPQTIAAAGQRSPETNKAIDESIEQGSLIVHYSGHGGPKGWADEQILTKQSVLGLQNRNRLTFMVTGTCDFGTYDNPEEDSGGELVLTDIEGGAVGLLTTTRLAFADRSATLSRNFYNTAFVPVNGTMPRLGEVINFAKNNSVSASYNRNYVLLGDPTARLAYPAQDVAIDSINGKPLTAASTDTLQALATVKLSGLVKTGPALNKDFSGQAHVTVYEKPTVVYTLKNEFDDIVLPVTIQENIIYDGQATVRNGRFQLSFVVPKDINYSVGLGKIQLYAQDPTRIVDANGYHKLLVGGAAKAVALDTIPPLVKLFMDRETFVFGGLTGTTTTLLAHLSDDNGINTAGSGIGHEITATLDNDPTKLSVLNDFYTADVDSYRSGKVKYLFKDLATGPHVLRLKAWDTFNNSTQQDIEFIAANTEKLALEHVLNYPNPFAKTTTFQFDHNRTSDDLDVQVQIFTISGRLVRTLRTTIIGSGPHVGPNQSGLVWNGRDEYEDQLARGVYVYRISVRSQRDNATASKFEKLVILN</sequence>
<proteinExistence type="predicted"/>
<dbReference type="Gene3D" id="3.40.50.1460">
    <property type="match status" value="1"/>
</dbReference>
<evidence type="ECO:0000313" key="3">
    <source>
        <dbReference type="EMBL" id="MCB2379407.1"/>
    </source>
</evidence>
<dbReference type="NCBIfam" id="NF033707">
    <property type="entry name" value="T9SS_sortase"/>
    <property type="match status" value="1"/>
</dbReference>
<dbReference type="Gene3D" id="3.40.50.10390">
    <property type="entry name" value="Gingipain r, domain 1"/>
    <property type="match status" value="1"/>
</dbReference>
<gene>
    <name evidence="3" type="primary">porU</name>
    <name evidence="3" type="ORF">LGH70_17545</name>
</gene>
<feature type="domain" description="Gingipain" evidence="2">
    <location>
        <begin position="503"/>
        <end position="909"/>
    </location>
</feature>
<dbReference type="CDD" id="cd02258">
    <property type="entry name" value="Peptidase_C25_N"/>
    <property type="match status" value="1"/>
</dbReference>
<dbReference type="Gene3D" id="2.60.40.4070">
    <property type="match status" value="1"/>
</dbReference>
<keyword evidence="4" id="KW-1185">Reference proteome</keyword>
<reference evidence="3" key="1">
    <citation type="submission" date="2021-10" db="EMBL/GenBank/DDBJ databases">
        <authorList>
            <person name="Dean J.D."/>
            <person name="Kim M.K."/>
            <person name="Newey C.N."/>
            <person name="Stoker T.S."/>
            <person name="Thompson D.W."/>
            <person name="Grose J.H."/>
        </authorList>
    </citation>
    <scope>NUCLEOTIDE SEQUENCE</scope>
    <source>
        <strain evidence="3">BT635</strain>
    </source>
</reference>
<dbReference type="EMBL" id="JAJADQ010000009">
    <property type="protein sequence ID" value="MCB2379407.1"/>
    <property type="molecule type" value="Genomic_DNA"/>
</dbReference>
<evidence type="ECO:0000256" key="1">
    <source>
        <dbReference type="ARBA" id="ARBA00022729"/>
    </source>
</evidence>
<dbReference type="InterPro" id="IPR029030">
    <property type="entry name" value="Caspase-like_dom_sf"/>
</dbReference>
<dbReference type="RefSeq" id="WP_226188251.1">
    <property type="nucleotide sequence ID" value="NZ_JAJADQ010000009.1"/>
</dbReference>
<comment type="caution">
    <text evidence="3">The sequence shown here is derived from an EMBL/GenBank/DDBJ whole genome shotgun (WGS) entry which is preliminary data.</text>
</comment>
<evidence type="ECO:0000313" key="4">
    <source>
        <dbReference type="Proteomes" id="UP001165297"/>
    </source>
</evidence>
<organism evidence="3 4">
    <name type="scientific">Hymenobacter nitidus</name>
    <dbReference type="NCBI Taxonomy" id="2880929"/>
    <lineage>
        <taxon>Bacteria</taxon>
        <taxon>Pseudomonadati</taxon>
        <taxon>Bacteroidota</taxon>
        <taxon>Cytophagia</taxon>
        <taxon>Cytophagales</taxon>
        <taxon>Hymenobacteraceae</taxon>
        <taxon>Hymenobacter</taxon>
    </lineage>
</organism>
<dbReference type="SUPFAM" id="SSF52129">
    <property type="entry name" value="Caspase-like"/>
    <property type="match status" value="1"/>
</dbReference>
<dbReference type="Pfam" id="PF01364">
    <property type="entry name" value="Peptidase_C25"/>
    <property type="match status" value="1"/>
</dbReference>
<dbReference type="InterPro" id="IPR001769">
    <property type="entry name" value="Gingipain"/>
</dbReference>
<dbReference type="Proteomes" id="UP001165297">
    <property type="component" value="Unassembled WGS sequence"/>
</dbReference>